<dbReference type="OrthoDB" id="8778662at2"/>
<protein>
    <recommendedName>
        <fullName evidence="3">DUF3717 domain-containing protein</fullName>
    </recommendedName>
</protein>
<dbReference type="Pfam" id="PF12512">
    <property type="entry name" value="DUF3717"/>
    <property type="match status" value="1"/>
</dbReference>
<sequence>MDTVIPITRLEEAINYWRNRSPATGEESRLCPEAAALAAPYALMIMAGRRELPAAELNAIARGAFEAWQAASGSGAANAD</sequence>
<gene>
    <name evidence="1" type="ORF">BAU07_00890</name>
</gene>
<dbReference type="RefSeq" id="WP_066652758.1">
    <property type="nucleotide sequence ID" value="NZ_CBCSCL010000002.1"/>
</dbReference>
<dbReference type="InterPro" id="IPR022191">
    <property type="entry name" value="DUF3717"/>
</dbReference>
<dbReference type="AlphaFoldDB" id="A0A193G9C7"/>
<accession>A0A193G9C7</accession>
<reference evidence="1 2" key="1">
    <citation type="submission" date="2016-06" db="EMBL/GenBank/DDBJ databases">
        <title>Complete genome sequences of Bordetella bronchialis and Bordetella flabilis.</title>
        <authorList>
            <person name="LiPuma J.J."/>
            <person name="Spilker T."/>
        </authorList>
    </citation>
    <scope>NUCLEOTIDE SEQUENCE [LARGE SCALE GENOMIC DNA]</scope>
    <source>
        <strain evidence="1 2">AU10664</strain>
    </source>
</reference>
<evidence type="ECO:0000313" key="1">
    <source>
        <dbReference type="EMBL" id="ANN75869.1"/>
    </source>
</evidence>
<dbReference type="Proteomes" id="UP000091926">
    <property type="component" value="Chromosome"/>
</dbReference>
<name>A0A193G9C7_9BORD</name>
<organism evidence="1 2">
    <name type="scientific">Bordetella flabilis</name>
    <dbReference type="NCBI Taxonomy" id="463014"/>
    <lineage>
        <taxon>Bacteria</taxon>
        <taxon>Pseudomonadati</taxon>
        <taxon>Pseudomonadota</taxon>
        <taxon>Betaproteobacteria</taxon>
        <taxon>Burkholderiales</taxon>
        <taxon>Alcaligenaceae</taxon>
        <taxon>Bordetella</taxon>
    </lineage>
</organism>
<dbReference type="KEGG" id="bfz:BAU07_00890"/>
<dbReference type="EMBL" id="CP016172">
    <property type="protein sequence ID" value="ANN75869.1"/>
    <property type="molecule type" value="Genomic_DNA"/>
</dbReference>
<proteinExistence type="predicted"/>
<evidence type="ECO:0008006" key="3">
    <source>
        <dbReference type="Google" id="ProtNLM"/>
    </source>
</evidence>
<evidence type="ECO:0000313" key="2">
    <source>
        <dbReference type="Proteomes" id="UP000091926"/>
    </source>
</evidence>
<keyword evidence="2" id="KW-1185">Reference proteome</keyword>